<dbReference type="SUPFAM" id="SSF53335">
    <property type="entry name" value="S-adenosyl-L-methionine-dependent methyltransferases"/>
    <property type="match status" value="1"/>
</dbReference>
<reference evidence="1 2" key="1">
    <citation type="submission" date="2015-01" db="EMBL/GenBank/DDBJ databases">
        <title>The Genome Sequence of Cladophialophora immunda CBS83496.</title>
        <authorList>
            <consortium name="The Broad Institute Genomics Platform"/>
            <person name="Cuomo C."/>
            <person name="de Hoog S."/>
            <person name="Gorbushina A."/>
            <person name="Stielow B."/>
            <person name="Teixiera M."/>
            <person name="Abouelleil A."/>
            <person name="Chapman S.B."/>
            <person name="Priest M."/>
            <person name="Young S.K."/>
            <person name="Wortman J."/>
            <person name="Nusbaum C."/>
            <person name="Birren B."/>
        </authorList>
    </citation>
    <scope>NUCLEOTIDE SEQUENCE [LARGE SCALE GENOMIC DNA]</scope>
    <source>
        <strain evidence="1 2">CBS 83496</strain>
    </source>
</reference>
<accession>A0A0D2CQ49</accession>
<sequence length="351" mass="39721">MQAISEPPPDFVDEAIEVHSRTASTVSSTSDIFQLVEENGRQYPNYGIHWYGLPVDHGEQERMARQHEHYRVSEGLLHVPIAYPPQRILDLGTGFGEWAIDVADCFPSAIVTGIDIAPVQPSLVPPNCNFEIQDMECFWDQADDTFDIIHLREPILMIRDWPHLFDQVKRCLKPGGWFEISCTHLAVQCDDGSVLDTSFLRYVVERLRDASTNLGMSLDCPLHFAQYFHDAGFGAVQTSTLPLPVTAWPTDPQLRAVGEVEHKNLASLSWSIGLRLFREAYGWPPHKTDAVMRLLRAELCALDYHPYYNRSVFFLRALISMPPAKRGFADTLCVGRNDRDGEGLSRKRPQG</sequence>
<proteinExistence type="predicted"/>
<dbReference type="CDD" id="cd02440">
    <property type="entry name" value="AdoMet_MTases"/>
    <property type="match status" value="1"/>
</dbReference>
<keyword evidence="2" id="KW-1185">Reference proteome</keyword>
<dbReference type="GO" id="GO:0008168">
    <property type="term" value="F:methyltransferase activity"/>
    <property type="evidence" value="ECO:0007669"/>
    <property type="project" value="TreeGrafter"/>
</dbReference>
<dbReference type="Proteomes" id="UP000054466">
    <property type="component" value="Unassembled WGS sequence"/>
</dbReference>
<evidence type="ECO:0000313" key="2">
    <source>
        <dbReference type="Proteomes" id="UP000054466"/>
    </source>
</evidence>
<dbReference type="STRING" id="569365.A0A0D2CQ49"/>
<dbReference type="PANTHER" id="PTHR43591:SF24">
    <property type="entry name" value="2-METHOXY-6-POLYPRENYL-1,4-BENZOQUINOL METHYLASE, MITOCHONDRIAL"/>
    <property type="match status" value="1"/>
</dbReference>
<dbReference type="AlphaFoldDB" id="A0A0D2CQ49"/>
<evidence type="ECO:0000313" key="1">
    <source>
        <dbReference type="EMBL" id="KIW25734.1"/>
    </source>
</evidence>
<organism evidence="1 2">
    <name type="scientific">Cladophialophora immunda</name>
    <dbReference type="NCBI Taxonomy" id="569365"/>
    <lineage>
        <taxon>Eukaryota</taxon>
        <taxon>Fungi</taxon>
        <taxon>Dikarya</taxon>
        <taxon>Ascomycota</taxon>
        <taxon>Pezizomycotina</taxon>
        <taxon>Eurotiomycetes</taxon>
        <taxon>Chaetothyriomycetidae</taxon>
        <taxon>Chaetothyriales</taxon>
        <taxon>Herpotrichiellaceae</taxon>
        <taxon>Cladophialophora</taxon>
    </lineage>
</organism>
<dbReference type="Pfam" id="PF13489">
    <property type="entry name" value="Methyltransf_23"/>
    <property type="match status" value="1"/>
</dbReference>
<dbReference type="GeneID" id="27348083"/>
<dbReference type="HOGENOM" id="CLU_010595_7_1_1"/>
<dbReference type="EMBL" id="KN847044">
    <property type="protein sequence ID" value="KIW25734.1"/>
    <property type="molecule type" value="Genomic_DNA"/>
</dbReference>
<evidence type="ECO:0008006" key="3">
    <source>
        <dbReference type="Google" id="ProtNLM"/>
    </source>
</evidence>
<dbReference type="Gene3D" id="3.40.50.150">
    <property type="entry name" value="Vaccinia Virus protein VP39"/>
    <property type="match status" value="1"/>
</dbReference>
<gene>
    <name evidence="1" type="ORF">PV07_08889</name>
</gene>
<name>A0A0D2CQ49_9EURO</name>
<protein>
    <recommendedName>
        <fullName evidence="3">Methyltransferase domain-containing protein</fullName>
    </recommendedName>
</protein>
<dbReference type="RefSeq" id="XP_016245950.1">
    <property type="nucleotide sequence ID" value="XM_016396094.1"/>
</dbReference>
<dbReference type="OrthoDB" id="2013972at2759"/>
<dbReference type="VEuPathDB" id="FungiDB:PV07_08889"/>
<dbReference type="InterPro" id="IPR029063">
    <property type="entry name" value="SAM-dependent_MTases_sf"/>
</dbReference>
<dbReference type="PANTHER" id="PTHR43591">
    <property type="entry name" value="METHYLTRANSFERASE"/>
    <property type="match status" value="1"/>
</dbReference>